<dbReference type="AlphaFoldDB" id="A0A9P6B2K7"/>
<comment type="caution">
    <text evidence="1">The sequence shown here is derived from an EMBL/GenBank/DDBJ whole genome shotgun (WGS) entry which is preliminary data.</text>
</comment>
<name>A0A9P6B2K7_9AGAM</name>
<organism evidence="1 2">
    <name type="scientific">Hydnum rufescens UP504</name>
    <dbReference type="NCBI Taxonomy" id="1448309"/>
    <lineage>
        <taxon>Eukaryota</taxon>
        <taxon>Fungi</taxon>
        <taxon>Dikarya</taxon>
        <taxon>Basidiomycota</taxon>
        <taxon>Agaricomycotina</taxon>
        <taxon>Agaricomycetes</taxon>
        <taxon>Cantharellales</taxon>
        <taxon>Hydnaceae</taxon>
        <taxon>Hydnum</taxon>
    </lineage>
</organism>
<accession>A0A9P6B2K7</accession>
<reference evidence="1" key="1">
    <citation type="journal article" date="2020" name="Nat. Commun.">
        <title>Large-scale genome sequencing of mycorrhizal fungi provides insights into the early evolution of symbiotic traits.</title>
        <authorList>
            <person name="Miyauchi S."/>
            <person name="Kiss E."/>
            <person name="Kuo A."/>
            <person name="Drula E."/>
            <person name="Kohler A."/>
            <person name="Sanchez-Garcia M."/>
            <person name="Morin E."/>
            <person name="Andreopoulos B."/>
            <person name="Barry K.W."/>
            <person name="Bonito G."/>
            <person name="Buee M."/>
            <person name="Carver A."/>
            <person name="Chen C."/>
            <person name="Cichocki N."/>
            <person name="Clum A."/>
            <person name="Culley D."/>
            <person name="Crous P.W."/>
            <person name="Fauchery L."/>
            <person name="Girlanda M."/>
            <person name="Hayes R.D."/>
            <person name="Keri Z."/>
            <person name="LaButti K."/>
            <person name="Lipzen A."/>
            <person name="Lombard V."/>
            <person name="Magnuson J."/>
            <person name="Maillard F."/>
            <person name="Murat C."/>
            <person name="Nolan M."/>
            <person name="Ohm R.A."/>
            <person name="Pangilinan J."/>
            <person name="Pereira M.F."/>
            <person name="Perotto S."/>
            <person name="Peter M."/>
            <person name="Pfister S."/>
            <person name="Riley R."/>
            <person name="Sitrit Y."/>
            <person name="Stielow J.B."/>
            <person name="Szollosi G."/>
            <person name="Zifcakova L."/>
            <person name="Stursova M."/>
            <person name="Spatafora J.W."/>
            <person name="Tedersoo L."/>
            <person name="Vaario L.M."/>
            <person name="Yamada A."/>
            <person name="Yan M."/>
            <person name="Wang P."/>
            <person name="Xu J."/>
            <person name="Bruns T."/>
            <person name="Baldrian P."/>
            <person name="Vilgalys R."/>
            <person name="Dunand C."/>
            <person name="Henrissat B."/>
            <person name="Grigoriev I.V."/>
            <person name="Hibbett D."/>
            <person name="Nagy L.G."/>
            <person name="Martin F.M."/>
        </authorList>
    </citation>
    <scope>NUCLEOTIDE SEQUENCE</scope>
    <source>
        <strain evidence="1">UP504</strain>
    </source>
</reference>
<gene>
    <name evidence="1" type="ORF">BS47DRAFT_1360424</name>
</gene>
<proteinExistence type="predicted"/>
<evidence type="ECO:0000313" key="1">
    <source>
        <dbReference type="EMBL" id="KAF9516227.1"/>
    </source>
</evidence>
<dbReference type="Proteomes" id="UP000886523">
    <property type="component" value="Unassembled WGS sequence"/>
</dbReference>
<sequence>MYQFLMVWTKFAPAQYNTTYFVYEEELQEWHMDQELLITVQTGIERLQNIISDVITIVGSEDHRFVIDCEGKLAEQLWMSKHIEELKMADKLLRLQVELTFTQLYKLKKLHQGESLSMPTASKDSLPPTPKLKECLHKAWHDPRCKQESPKRLCHSPRLLNQGQKERAMESIRRLRNHTDGSPLESMNNTRYGLEITLVPTAVLQDFRD</sequence>
<evidence type="ECO:0000313" key="2">
    <source>
        <dbReference type="Proteomes" id="UP000886523"/>
    </source>
</evidence>
<keyword evidence="2" id="KW-1185">Reference proteome</keyword>
<protein>
    <submittedName>
        <fullName evidence="1">Uncharacterized protein</fullName>
    </submittedName>
</protein>
<dbReference type="EMBL" id="MU128941">
    <property type="protein sequence ID" value="KAF9516227.1"/>
    <property type="molecule type" value="Genomic_DNA"/>
</dbReference>